<feature type="compositionally biased region" description="Low complexity" evidence="2">
    <location>
        <begin position="24"/>
        <end position="37"/>
    </location>
</feature>
<feature type="region of interest" description="Disordered" evidence="2">
    <location>
        <begin position="430"/>
        <end position="450"/>
    </location>
</feature>
<feature type="coiled-coil region" evidence="1">
    <location>
        <begin position="529"/>
        <end position="556"/>
    </location>
</feature>
<dbReference type="EMBL" id="AP005179">
    <property type="protein sequence ID" value="BAC83920.1"/>
    <property type="molecule type" value="Genomic_DNA"/>
</dbReference>
<keyword evidence="1" id="KW-0175">Coiled coil</keyword>
<reference evidence="3" key="1">
    <citation type="submission" date="2002-05" db="EMBL/GenBank/DDBJ databases">
        <title>Oryza sativa nipponbare(GA3) genomic DNA, chromosome 7, BAC clone:OSJNBb0084L07.</title>
        <authorList>
            <person name="Sasaki T."/>
            <person name="Matsumoto T."/>
            <person name="Katayose Y."/>
        </authorList>
    </citation>
    <scope>NUCLEOTIDE SEQUENCE</scope>
</reference>
<reference evidence="5" key="3">
    <citation type="journal article" date="2005" name="Nature">
        <title>The map-based sequence of the rice genome.</title>
        <authorList>
            <consortium name="International rice genome sequencing project (IRGSP)"/>
            <person name="Matsumoto T."/>
            <person name="Wu J."/>
            <person name="Kanamori H."/>
            <person name="Katayose Y."/>
            <person name="Fujisawa M."/>
            <person name="Namiki N."/>
            <person name="Mizuno H."/>
            <person name="Yamamoto K."/>
            <person name="Antonio B.A."/>
            <person name="Baba T."/>
            <person name="Sakata K."/>
            <person name="Nagamura Y."/>
            <person name="Aoki H."/>
            <person name="Arikawa K."/>
            <person name="Arita K."/>
            <person name="Bito T."/>
            <person name="Chiden Y."/>
            <person name="Fujitsuka N."/>
            <person name="Fukunaka R."/>
            <person name="Hamada M."/>
            <person name="Harada C."/>
            <person name="Hayashi A."/>
            <person name="Hijishita S."/>
            <person name="Honda M."/>
            <person name="Hosokawa S."/>
            <person name="Ichikawa Y."/>
            <person name="Idonuma A."/>
            <person name="Iijima M."/>
            <person name="Ikeda M."/>
            <person name="Ikeno M."/>
            <person name="Ito K."/>
            <person name="Ito S."/>
            <person name="Ito T."/>
            <person name="Ito Y."/>
            <person name="Ito Y."/>
            <person name="Iwabuchi A."/>
            <person name="Kamiya K."/>
            <person name="Karasawa W."/>
            <person name="Kurita K."/>
            <person name="Katagiri S."/>
            <person name="Kikuta A."/>
            <person name="Kobayashi H."/>
            <person name="Kobayashi N."/>
            <person name="Machita K."/>
            <person name="Maehara T."/>
            <person name="Masukawa M."/>
            <person name="Mizubayashi T."/>
            <person name="Mukai Y."/>
            <person name="Nagasaki H."/>
            <person name="Nagata Y."/>
            <person name="Naito S."/>
            <person name="Nakashima M."/>
            <person name="Nakama Y."/>
            <person name="Nakamichi Y."/>
            <person name="Nakamura M."/>
            <person name="Meguro A."/>
            <person name="Negishi M."/>
            <person name="Ohta I."/>
            <person name="Ohta T."/>
            <person name="Okamoto M."/>
            <person name="Ono N."/>
            <person name="Saji S."/>
            <person name="Sakaguchi M."/>
            <person name="Sakai K."/>
            <person name="Shibata M."/>
            <person name="Shimokawa T."/>
            <person name="Song J."/>
            <person name="Takazaki Y."/>
            <person name="Terasawa K."/>
            <person name="Tsugane M."/>
            <person name="Tsuji K."/>
            <person name="Ueda S."/>
            <person name="Waki K."/>
            <person name="Yamagata H."/>
            <person name="Yamamoto M."/>
            <person name="Yamamoto S."/>
            <person name="Yamane H."/>
            <person name="Yoshiki S."/>
            <person name="Yoshihara R."/>
            <person name="Yukawa K."/>
            <person name="Zhong H."/>
            <person name="Yano M."/>
            <person name="Yuan Q."/>
            <person name="Ouyang S."/>
            <person name="Liu J."/>
            <person name="Jones K.M."/>
            <person name="Gansberger K."/>
            <person name="Moffat K."/>
            <person name="Hill J."/>
            <person name="Bera J."/>
            <person name="Fadrosh D."/>
            <person name="Jin S."/>
            <person name="Johri S."/>
            <person name="Kim M."/>
            <person name="Overton L."/>
            <person name="Reardon M."/>
            <person name="Tsitrin T."/>
            <person name="Vuong H."/>
            <person name="Weaver B."/>
            <person name="Ciecko A."/>
            <person name="Tallon L."/>
            <person name="Jackson J."/>
            <person name="Pai G."/>
            <person name="Aken S.V."/>
            <person name="Utterback T."/>
            <person name="Reidmuller S."/>
            <person name="Feldblyum T."/>
            <person name="Hsiao J."/>
            <person name="Zismann V."/>
            <person name="Iobst S."/>
            <person name="de Vazeille A.R."/>
            <person name="Buell C.R."/>
            <person name="Ying K."/>
            <person name="Li Y."/>
            <person name="Lu T."/>
            <person name="Huang Y."/>
            <person name="Zhao Q."/>
            <person name="Feng Q."/>
            <person name="Zhang L."/>
            <person name="Zhu J."/>
            <person name="Weng Q."/>
            <person name="Mu J."/>
            <person name="Lu Y."/>
            <person name="Fan D."/>
            <person name="Liu Y."/>
            <person name="Guan J."/>
            <person name="Zhang Y."/>
            <person name="Yu S."/>
            <person name="Liu X."/>
            <person name="Zhang Y."/>
            <person name="Hong G."/>
            <person name="Han B."/>
            <person name="Choisne N."/>
            <person name="Demange N."/>
            <person name="Orjeda G."/>
            <person name="Samain S."/>
            <person name="Cattolico L."/>
            <person name="Pelletier E."/>
            <person name="Couloux A."/>
            <person name="Segurens B."/>
            <person name="Wincker P."/>
            <person name="D'Hont A."/>
            <person name="Scarpelli C."/>
            <person name="Weissenbach J."/>
            <person name="Salanoubat M."/>
            <person name="Quetier F."/>
            <person name="Yu Y."/>
            <person name="Kim H.R."/>
            <person name="Rambo T."/>
            <person name="Currie J."/>
            <person name="Collura K."/>
            <person name="Luo M."/>
            <person name="Yang T."/>
            <person name="Ammiraju J.S.S."/>
            <person name="Engler F."/>
            <person name="Soderlund C."/>
            <person name="Wing R.A."/>
            <person name="Palmer L.E."/>
            <person name="de la Bastide M."/>
            <person name="Spiegel L."/>
            <person name="Nascimento L."/>
            <person name="Zutavern T."/>
            <person name="O'Shaughnessy A."/>
            <person name="Dike S."/>
            <person name="Dedhia N."/>
            <person name="Preston R."/>
            <person name="Balija V."/>
            <person name="McCombie W.R."/>
            <person name="Chow T."/>
            <person name="Chen H."/>
            <person name="Chung M."/>
            <person name="Chen C."/>
            <person name="Shaw J."/>
            <person name="Wu H."/>
            <person name="Hsiao K."/>
            <person name="Chao Y."/>
            <person name="Chu M."/>
            <person name="Cheng C."/>
            <person name="Hour A."/>
            <person name="Lee P."/>
            <person name="Lin S."/>
            <person name="Lin Y."/>
            <person name="Liou J."/>
            <person name="Liu S."/>
            <person name="Hsing Y."/>
            <person name="Raghuvanshi S."/>
            <person name="Mohanty A."/>
            <person name="Bharti A.K."/>
            <person name="Gaur A."/>
            <person name="Gupta V."/>
            <person name="Kumar D."/>
            <person name="Ravi V."/>
            <person name="Vij S."/>
            <person name="Kapur A."/>
            <person name="Khurana P."/>
            <person name="Khurana P."/>
            <person name="Khurana J.P."/>
            <person name="Tyagi A.K."/>
            <person name="Gaikwad K."/>
            <person name="Singh A."/>
            <person name="Dalal V."/>
            <person name="Srivastava S."/>
            <person name="Dixit A."/>
            <person name="Pal A.K."/>
            <person name="Ghazi I.A."/>
            <person name="Yadav M."/>
            <person name="Pandit A."/>
            <person name="Bhargava A."/>
            <person name="Sureshbabu K."/>
            <person name="Batra K."/>
            <person name="Sharma T.R."/>
            <person name="Mohapatra T."/>
            <person name="Singh N.K."/>
            <person name="Messing J."/>
            <person name="Nelson A.B."/>
            <person name="Fuks G."/>
            <person name="Kavchok S."/>
            <person name="Keizer G."/>
            <person name="Linton E."/>
            <person name="Llaca V."/>
            <person name="Song R."/>
            <person name="Tanyolac B."/>
            <person name="Young S."/>
            <person name="Ho-Il K."/>
            <person name="Hahn J.H."/>
            <person name="Sangsakoo G."/>
            <person name="Vanavichit A."/>
            <person name="de Mattos Luiz.A.T."/>
            <person name="Zimmer P.D."/>
            <person name="Malone G."/>
            <person name="Dellagostin O."/>
            <person name="de Oliveira A.C."/>
            <person name="Bevan M."/>
            <person name="Bancroft I."/>
            <person name="Minx P."/>
            <person name="Cordum H."/>
            <person name="Wilson R."/>
            <person name="Cheng Z."/>
            <person name="Jin W."/>
            <person name="Jiang J."/>
            <person name="Leong S.A."/>
            <person name="Iwama H."/>
            <person name="Gojobori T."/>
            <person name="Itoh T."/>
            <person name="Niimura Y."/>
            <person name="Fujii Y."/>
            <person name="Habara T."/>
            <person name="Sakai H."/>
            <person name="Sato Y."/>
            <person name="Wilson G."/>
            <person name="Kumar K."/>
            <person name="McCouch S."/>
            <person name="Juretic N."/>
            <person name="Hoen D."/>
            <person name="Wright S."/>
            <person name="Bruskiewich R."/>
            <person name="Bureau T."/>
            <person name="Miyao A."/>
            <person name="Hirochika H."/>
            <person name="Nishikawa T."/>
            <person name="Kadowaki K."/>
            <person name="Sugiura M."/>
            <person name="Burr B."/>
            <person name="Sasaki T."/>
        </authorList>
    </citation>
    <scope>NUCLEOTIDE SEQUENCE [LARGE SCALE GENOMIC DNA]</scope>
    <source>
        <strain evidence="5">cv. Nipponbare</strain>
    </source>
</reference>
<dbReference type="Proteomes" id="UP000000763">
    <property type="component" value="Chromosome 7"/>
</dbReference>
<gene>
    <name evidence="4" type="ORF">OSJNBb0002L09.15</name>
    <name evidence="3" type="ORF">OSJNBb0084L07.27</name>
</gene>
<evidence type="ECO:0000313" key="5">
    <source>
        <dbReference type="Proteomes" id="UP000000763"/>
    </source>
</evidence>
<protein>
    <submittedName>
        <fullName evidence="3">Uncharacterized protein</fullName>
    </submittedName>
</protein>
<feature type="region of interest" description="Disordered" evidence="2">
    <location>
        <begin position="139"/>
        <end position="163"/>
    </location>
</feature>
<evidence type="ECO:0000256" key="1">
    <source>
        <dbReference type="SAM" id="Coils"/>
    </source>
</evidence>
<accession>Q6Z4E0</accession>
<feature type="compositionally biased region" description="Low complexity" evidence="2">
    <location>
        <begin position="53"/>
        <end position="78"/>
    </location>
</feature>
<organism evidence="3 5">
    <name type="scientific">Oryza sativa subsp. japonica</name>
    <name type="common">Rice</name>
    <dbReference type="NCBI Taxonomy" id="39947"/>
    <lineage>
        <taxon>Eukaryota</taxon>
        <taxon>Viridiplantae</taxon>
        <taxon>Streptophyta</taxon>
        <taxon>Embryophyta</taxon>
        <taxon>Tracheophyta</taxon>
        <taxon>Spermatophyta</taxon>
        <taxon>Magnoliopsida</taxon>
        <taxon>Liliopsida</taxon>
        <taxon>Poales</taxon>
        <taxon>Poaceae</taxon>
        <taxon>BOP clade</taxon>
        <taxon>Oryzoideae</taxon>
        <taxon>Oryzeae</taxon>
        <taxon>Oryzinae</taxon>
        <taxon>Oryza</taxon>
        <taxon>Oryza sativa</taxon>
    </lineage>
</organism>
<dbReference type="EMBL" id="AP005877">
    <property type="protein sequence ID" value="BAD31854.1"/>
    <property type="molecule type" value="Genomic_DNA"/>
</dbReference>
<feature type="compositionally biased region" description="Basic and acidic residues" evidence="2">
    <location>
        <begin position="38"/>
        <end position="48"/>
    </location>
</feature>
<feature type="region of interest" description="Disordered" evidence="2">
    <location>
        <begin position="1"/>
        <end position="79"/>
    </location>
</feature>
<evidence type="ECO:0000313" key="4">
    <source>
        <dbReference type="EMBL" id="BAD31854.1"/>
    </source>
</evidence>
<proteinExistence type="predicted"/>
<sequence>MVHGDSRHSHRRGGASGGDPWIASDVVVPPGTVSSGGDFDHAAGETGHRGRPALADDAGASASRAAAGASDGSGLAGDNADEVMEGAAVTATGDDDEADGGSGALFFGASRKYPEQSCFIDASTVTAKDINELVATGKIPAADRARRPPADEATRTQSPTSPLFTVLSSPPALVFRSSRSSRGCWSTTASSFPNSRPMPSSAWPSMNLDNQHQSLRRVAARLSMRGIMEEFLMLRVILLREGWVHSLTSGDDNTAGAYEGPISSTTMLTPVSTAISDAEKLLGKPVLKEKQEQMEQIGAWERAIRVAARFNLRLLALPSLHEAEEVEVAKARATLHSQCGHRRGSRWDLLNLRWPGPWFGRVRHDLRGLRGICLDYRAPRFGGSLAGPEAEETSTHTTVIAPSASGAEPELHLGAAAAPEKPEAAIHPAAAPETSSGRAGLVADPSSTRDTHAGADAVMVAGAAAVEHGGRDTTDLHTEWLRVWDLQEQAAATLAEAEAARDSSRLAVARADSARRQAELDLTLVHAELARERDRAARLSDELAATKAALASREEEVQASQGRFEQARLILEELNVRAIYAAQALVRAFGSIGVQGPSPPPEDSSVAEKLQWVEKAGKFVAKASAGHGIWCSWATTRMLPLLLRGKGCAHIGPSARAAPSEVTALLASASGVNSSRRDADDFTQTVWPALGHDAAVPAMDSVT</sequence>
<feature type="compositionally biased region" description="Basic and acidic residues" evidence="2">
    <location>
        <begin position="141"/>
        <end position="154"/>
    </location>
</feature>
<reference evidence="4" key="2">
    <citation type="submission" date="2002-11" db="EMBL/GenBank/DDBJ databases">
        <title>Oryza sativa nipponbare(GA3) genomic DNA, chromosome 7, BAC clone:OSJNBb0002L09.</title>
        <authorList>
            <person name="Sasaki T."/>
            <person name="Matsumoto T."/>
            <person name="Katayose Y."/>
        </authorList>
    </citation>
    <scope>NUCLEOTIDE SEQUENCE</scope>
</reference>
<dbReference type="AlphaFoldDB" id="Q6Z4E0"/>
<name>Q6Z4E0_ORYSJ</name>
<reference evidence="5" key="4">
    <citation type="journal article" date="2008" name="Nucleic Acids Res.">
        <title>The rice annotation project database (RAP-DB): 2008 update.</title>
        <authorList>
            <consortium name="The rice annotation project (RAP)"/>
        </authorList>
    </citation>
    <scope>GENOME REANNOTATION</scope>
    <source>
        <strain evidence="5">cv. Nipponbare</strain>
    </source>
</reference>
<evidence type="ECO:0000313" key="3">
    <source>
        <dbReference type="EMBL" id="BAC83920.1"/>
    </source>
</evidence>
<evidence type="ECO:0000256" key="2">
    <source>
        <dbReference type="SAM" id="MobiDB-lite"/>
    </source>
</evidence>